<keyword evidence="5" id="KW-1185">Reference proteome</keyword>
<evidence type="ECO:0000313" key="5">
    <source>
        <dbReference type="Proteomes" id="UP000604765"/>
    </source>
</evidence>
<dbReference type="Proteomes" id="UP000604765">
    <property type="component" value="Unassembled WGS sequence"/>
</dbReference>
<protein>
    <recommendedName>
        <fullName evidence="3">DUF5776 domain-containing protein</fullName>
    </recommendedName>
</protein>
<reference evidence="4 5" key="1">
    <citation type="journal article" date="2021" name="Int. J. Syst. Evol. Microbiol.">
        <title>Lentilactobacillus fungorum sp. nov., isolated from spent mushroom substrates.</title>
        <authorList>
            <person name="Tohno M."/>
            <person name="Tanizawa Y."/>
            <person name="Kojima Y."/>
            <person name="Sakamoto M."/>
            <person name="Ohkuma M."/>
            <person name="Kobayashi H."/>
        </authorList>
    </citation>
    <scope>NUCLEOTIDE SEQUENCE [LARGE SCALE GENOMIC DNA]</scope>
    <source>
        <strain evidence="4 5">YK48G</strain>
    </source>
</reference>
<dbReference type="InterPro" id="IPR013783">
    <property type="entry name" value="Ig-like_fold"/>
</dbReference>
<accession>A0ABQ3W162</accession>
<sequence length="708" mass="77411">MTNVGISRKLKQVVKVALLSAAFFTMGSVTSSGNVRADDNSPIIYNGTKPNQNQVDYSGDGSTTGSLYLTVDGIKSNYGQIDTVNKTPVSNGEQPSAESIIDKDQFSNGTHELTLHYQLTNNTDKPQLYYHTLMLPRNWKNNQSSSDKDQVPDVVAAQKPTIKAPSTGVFLAVITYYMDGGTAIDADQLDSYLQTNGADAINKLSSIFFSINVPAGRSIDISIPLKVTNLSKVNLSQRNSTFTISDQDSATDKSHPTYNLSTRFAKKIDVNSYFGVGKDYLVATRNGQYKYTMVDQNIQQLFPKIAYPGNGELTFDDFATGEGATDPYLYSGARFYLNTSKIKTVDGQPIGQALQDNGYTLPVGLSVYRWDASLTTPDDHSDPTDAIHQLNKGNYGGIIFQPVKVIGADDVQLDYGATWDPLAHVTVWDPTKWDQDTVLTNAQLEAKDYGFNVSGQTVDTTKPGTYRVTYSLYSNPANPSTKITKSINVTVKQPAPSPSPNGGNGGTNVTPNTNGNSSSTNGNSSVVSNPTSSPSGTTATTKEPAVPSYVAKKGAAVYATKGIYMYQNANFKKSQRIAQYQKAKRVNRPMFVVTGYAYSKGGALRYKVRDVNHGTKTDKKRGYITANKKYVVKVYYSTLPKNKKITVINKKGVNAYKNANLTKKVKNFKKGTHLTVKKLVKHNLTTRYQLSNGEYITANKKLIIQGNR</sequence>
<name>A0ABQ3W162_9LACO</name>
<dbReference type="EMBL" id="BNJR01000017">
    <property type="protein sequence ID" value="GHP14758.1"/>
    <property type="molecule type" value="Genomic_DNA"/>
</dbReference>
<feature type="region of interest" description="Disordered" evidence="1">
    <location>
        <begin position="491"/>
        <end position="542"/>
    </location>
</feature>
<feature type="signal peptide" evidence="2">
    <location>
        <begin position="1"/>
        <end position="37"/>
    </location>
</feature>
<dbReference type="InterPro" id="IPR044081">
    <property type="entry name" value="DUF5776"/>
</dbReference>
<dbReference type="Pfam" id="PF19087">
    <property type="entry name" value="DUF5776"/>
    <property type="match status" value="1"/>
</dbReference>
<evidence type="ECO:0000259" key="3">
    <source>
        <dbReference type="Pfam" id="PF19087"/>
    </source>
</evidence>
<keyword evidence="2" id="KW-0732">Signal</keyword>
<organism evidence="4 5">
    <name type="scientific">Lentilactobacillus fungorum</name>
    <dbReference type="NCBI Taxonomy" id="2201250"/>
    <lineage>
        <taxon>Bacteria</taxon>
        <taxon>Bacillati</taxon>
        <taxon>Bacillota</taxon>
        <taxon>Bacilli</taxon>
        <taxon>Lactobacillales</taxon>
        <taxon>Lactobacillaceae</taxon>
        <taxon>Lentilactobacillus</taxon>
    </lineage>
</organism>
<feature type="domain" description="DUF5776" evidence="3">
    <location>
        <begin position="635"/>
        <end position="703"/>
    </location>
</feature>
<gene>
    <name evidence="4" type="ORF">YK48G_21830</name>
</gene>
<evidence type="ECO:0000256" key="1">
    <source>
        <dbReference type="SAM" id="MobiDB-lite"/>
    </source>
</evidence>
<dbReference type="Gene3D" id="2.60.40.10">
    <property type="entry name" value="Immunoglobulins"/>
    <property type="match status" value="1"/>
</dbReference>
<dbReference type="RefSeq" id="WP_203630743.1">
    <property type="nucleotide sequence ID" value="NZ_BNJR01000017.1"/>
</dbReference>
<feature type="chain" id="PRO_5046891783" description="DUF5776 domain-containing protein" evidence="2">
    <location>
        <begin position="38"/>
        <end position="708"/>
    </location>
</feature>
<feature type="compositionally biased region" description="Low complexity" evidence="1">
    <location>
        <begin position="507"/>
        <end position="541"/>
    </location>
</feature>
<evidence type="ECO:0000256" key="2">
    <source>
        <dbReference type="SAM" id="SignalP"/>
    </source>
</evidence>
<evidence type="ECO:0000313" key="4">
    <source>
        <dbReference type="EMBL" id="GHP14758.1"/>
    </source>
</evidence>
<proteinExistence type="predicted"/>
<comment type="caution">
    <text evidence="4">The sequence shown here is derived from an EMBL/GenBank/DDBJ whole genome shotgun (WGS) entry which is preliminary data.</text>
</comment>